<dbReference type="Pfam" id="PF14362">
    <property type="entry name" value="DUF4407"/>
    <property type="match status" value="1"/>
</dbReference>
<feature type="transmembrane region" description="Helical" evidence="2">
    <location>
        <begin position="29"/>
        <end position="51"/>
    </location>
</feature>
<evidence type="ECO:0000256" key="2">
    <source>
        <dbReference type="SAM" id="Phobius"/>
    </source>
</evidence>
<name>A0ABY3VSZ5_9MYCO</name>
<organism evidence="3 4">
    <name type="scientific">Mycobacterium paraterrae</name>
    <dbReference type="NCBI Taxonomy" id="577492"/>
    <lineage>
        <taxon>Bacteria</taxon>
        <taxon>Bacillati</taxon>
        <taxon>Actinomycetota</taxon>
        <taxon>Actinomycetes</taxon>
        <taxon>Mycobacteriales</taxon>
        <taxon>Mycobacteriaceae</taxon>
        <taxon>Mycobacterium</taxon>
    </lineage>
</organism>
<gene>
    <name evidence="3" type="ORF">MKK62_08010</name>
</gene>
<evidence type="ECO:0000313" key="3">
    <source>
        <dbReference type="EMBL" id="UMB71197.1"/>
    </source>
</evidence>
<keyword evidence="2" id="KW-0472">Membrane</keyword>
<accession>A0ABY3VSZ5</accession>
<proteinExistence type="predicted"/>
<dbReference type="Proteomes" id="UP001055336">
    <property type="component" value="Chromosome"/>
</dbReference>
<dbReference type="EMBL" id="CP092488">
    <property type="protein sequence ID" value="UMB71197.1"/>
    <property type="molecule type" value="Genomic_DNA"/>
</dbReference>
<keyword evidence="2" id="KW-1133">Transmembrane helix</keyword>
<feature type="transmembrane region" description="Helical" evidence="2">
    <location>
        <begin position="63"/>
        <end position="86"/>
    </location>
</feature>
<sequence length="525" mass="55824">MSGVVVLVNAVLGWVATFAAILPTTHRSVAVAALFASIFALLILMTARVVATRPVRGTVRRGATSAVVVALILGGVVGEFATLALLSGSVDRIVQEKATRSAASSPAVLKVTSDLQQARQARVALDNAVDTARAQRDAALEVARCEYHPTAACPQTRITGVPGTGPETRTDNDFLAHAQRELDRSVAVRDSRAPELDSRIADAERILTQTREAATTEAVPGLGARWLAMQELTTANTGTLILRLLTDGLFMLLGVLPAILRRRNGDTTGDLHAQARAERERAELLADTAIAVKRAEVRAEVENAWAERQLEHARLAVAAQTEIDRAQLRQQVHAAIEVTALTAEPVDDDVYLPIAAEAHAASLAAAATPAPPPGPDPQANLPATLERHDRSAIPAIPTIPDVTRAAARWIRPVVPGFVARAIDTSTHPFRTARQVIEEVEHITFSLTRTRKLTVETQETTGTSSGHTAAADHWRDVSDNHALADSSAQGRPLSAGSSQPRRGVGQREDSAALRAADGPRQLPPGD</sequence>
<keyword evidence="4" id="KW-1185">Reference proteome</keyword>
<reference evidence="3" key="1">
    <citation type="submission" date="2022-08" db="EMBL/GenBank/DDBJ databases">
        <title>Whole genome sequencing of non-tuberculosis mycobacteria type-strains.</title>
        <authorList>
            <person name="Igarashi Y."/>
            <person name="Osugi A."/>
            <person name="Mitarai S."/>
        </authorList>
    </citation>
    <scope>NUCLEOTIDE SEQUENCE</scope>
    <source>
        <strain evidence="3">DSM 45127</strain>
    </source>
</reference>
<protein>
    <submittedName>
        <fullName evidence="3">DUF4407 domain-containing protein</fullName>
    </submittedName>
</protein>
<keyword evidence="2" id="KW-0812">Transmembrane</keyword>
<dbReference type="InterPro" id="IPR025519">
    <property type="entry name" value="DUF4407"/>
</dbReference>
<feature type="region of interest" description="Disordered" evidence="1">
    <location>
        <begin position="478"/>
        <end position="525"/>
    </location>
</feature>
<evidence type="ECO:0000313" key="4">
    <source>
        <dbReference type="Proteomes" id="UP001055336"/>
    </source>
</evidence>
<evidence type="ECO:0000256" key="1">
    <source>
        <dbReference type="SAM" id="MobiDB-lite"/>
    </source>
</evidence>